<comment type="caution">
    <text evidence="2">The sequence shown here is derived from an EMBL/GenBank/DDBJ whole genome shotgun (WGS) entry which is preliminary data.</text>
</comment>
<dbReference type="PANTHER" id="PTHR47326">
    <property type="entry name" value="TRANSPOSABLE ELEMENT TC3 TRANSPOSASE-LIKE PROTEIN"/>
    <property type="match status" value="1"/>
</dbReference>
<dbReference type="PANTHER" id="PTHR47326:SF1">
    <property type="entry name" value="HTH PSQ-TYPE DOMAIN-CONTAINING PROTEIN"/>
    <property type="match status" value="1"/>
</dbReference>
<proteinExistence type="predicted"/>
<dbReference type="EMBL" id="JAJSOF020000019">
    <property type="protein sequence ID" value="KAJ4438553.1"/>
    <property type="molecule type" value="Genomic_DNA"/>
</dbReference>
<dbReference type="Proteomes" id="UP001148838">
    <property type="component" value="Unassembled WGS sequence"/>
</dbReference>
<protein>
    <submittedName>
        <fullName evidence="2">Uncharacterized protein</fullName>
    </submittedName>
</protein>
<evidence type="ECO:0000313" key="3">
    <source>
        <dbReference type="Proteomes" id="UP001148838"/>
    </source>
</evidence>
<name>A0ABQ8SWG1_PERAM</name>
<gene>
    <name evidence="2" type="ORF">ANN_14500</name>
</gene>
<keyword evidence="3" id="KW-1185">Reference proteome</keyword>
<feature type="compositionally biased region" description="Basic and acidic residues" evidence="1">
    <location>
        <begin position="193"/>
        <end position="205"/>
    </location>
</feature>
<sequence length="421" mass="46954">MASLCEGGNEPASSLKAICIIGRVLLYTVRYVPLQQNDGAAADKEQTGLLEAVAARERVQDMLAYSSCILSRRYAQYGNNVSVEGVGVEGKFGRVSTEFKAKTNPFPSNSTESYPAFARIGLRENPGENLNQITFPDRDSNPGHLVSRPDVLTVTPQYKLQTFKVLTKEDGWIRGATAREGPRPTSRLLASRPHTEAEVDDHPTRMEVSCGQHDDPPTVIAGIRNRISLPILLEDENLLTLMAYDEDLSAKFIFSEETTFQVNGIVNKQNVRIWGSENPHFILEAERDSSKVNLFCAVSKRKVYGQFLFQENIGIGMSYLDMLTDIIEDEEAVSKDEKGFSILSEKVELALKEMKNLKVTGVDGIPIELVKSFGENKNQILSLCNEIYEKGEWPEDFLETVLIPIPKKHNAEKCNEFSLSV</sequence>
<feature type="region of interest" description="Disordered" evidence="1">
    <location>
        <begin position="176"/>
        <end position="213"/>
    </location>
</feature>
<reference evidence="2 3" key="1">
    <citation type="journal article" date="2022" name="Allergy">
        <title>Genome assembly and annotation of Periplaneta americana reveal a comprehensive cockroach allergen profile.</title>
        <authorList>
            <person name="Wang L."/>
            <person name="Xiong Q."/>
            <person name="Saelim N."/>
            <person name="Wang L."/>
            <person name="Nong W."/>
            <person name="Wan A.T."/>
            <person name="Shi M."/>
            <person name="Liu X."/>
            <person name="Cao Q."/>
            <person name="Hui J.H.L."/>
            <person name="Sookrung N."/>
            <person name="Leung T.F."/>
            <person name="Tungtrongchitr A."/>
            <person name="Tsui S.K.W."/>
        </authorList>
    </citation>
    <scope>NUCLEOTIDE SEQUENCE [LARGE SCALE GENOMIC DNA]</scope>
    <source>
        <strain evidence="2">PWHHKU_190912</strain>
    </source>
</reference>
<organism evidence="2 3">
    <name type="scientific">Periplaneta americana</name>
    <name type="common">American cockroach</name>
    <name type="synonym">Blatta americana</name>
    <dbReference type="NCBI Taxonomy" id="6978"/>
    <lineage>
        <taxon>Eukaryota</taxon>
        <taxon>Metazoa</taxon>
        <taxon>Ecdysozoa</taxon>
        <taxon>Arthropoda</taxon>
        <taxon>Hexapoda</taxon>
        <taxon>Insecta</taxon>
        <taxon>Pterygota</taxon>
        <taxon>Neoptera</taxon>
        <taxon>Polyneoptera</taxon>
        <taxon>Dictyoptera</taxon>
        <taxon>Blattodea</taxon>
        <taxon>Blattoidea</taxon>
        <taxon>Blattidae</taxon>
        <taxon>Blattinae</taxon>
        <taxon>Periplaneta</taxon>
    </lineage>
</organism>
<evidence type="ECO:0000313" key="2">
    <source>
        <dbReference type="EMBL" id="KAJ4438553.1"/>
    </source>
</evidence>
<accession>A0ABQ8SWG1</accession>
<evidence type="ECO:0000256" key="1">
    <source>
        <dbReference type="SAM" id="MobiDB-lite"/>
    </source>
</evidence>